<dbReference type="Gene3D" id="3.10.129.10">
    <property type="entry name" value="Hotdog Thioesterase"/>
    <property type="match status" value="1"/>
</dbReference>
<organism evidence="2">
    <name type="scientific">freshwater metagenome</name>
    <dbReference type="NCBI Taxonomy" id="449393"/>
    <lineage>
        <taxon>unclassified sequences</taxon>
        <taxon>metagenomes</taxon>
        <taxon>ecological metagenomes</taxon>
    </lineage>
</organism>
<dbReference type="InterPro" id="IPR039569">
    <property type="entry name" value="FAS1-like_DH_region"/>
</dbReference>
<evidence type="ECO:0000313" key="3">
    <source>
        <dbReference type="EMBL" id="CAB5000406.1"/>
    </source>
</evidence>
<dbReference type="InterPro" id="IPR029069">
    <property type="entry name" value="HotDog_dom_sf"/>
</dbReference>
<dbReference type="PIRSF" id="PIRSF018072">
    <property type="entry name" value="UCP018072"/>
    <property type="match status" value="1"/>
</dbReference>
<evidence type="ECO:0000259" key="1">
    <source>
        <dbReference type="Pfam" id="PF13452"/>
    </source>
</evidence>
<dbReference type="AlphaFoldDB" id="A0A6J7JBD6"/>
<dbReference type="EMBL" id="CAFBNG010000084">
    <property type="protein sequence ID" value="CAB4939642.1"/>
    <property type="molecule type" value="Genomic_DNA"/>
</dbReference>
<gene>
    <name evidence="2" type="ORF">UFOPK3774_00563</name>
    <name evidence="3" type="ORF">UFOPK4049_00399</name>
</gene>
<evidence type="ECO:0000313" key="2">
    <source>
        <dbReference type="EMBL" id="CAB4939642.1"/>
    </source>
</evidence>
<dbReference type="CDD" id="cd03441">
    <property type="entry name" value="R_hydratase_like"/>
    <property type="match status" value="1"/>
</dbReference>
<feature type="domain" description="FAS1-like dehydratase" evidence="1">
    <location>
        <begin position="38"/>
        <end position="119"/>
    </location>
</feature>
<name>A0A6J7JBD6_9ZZZZ</name>
<sequence>MLNPESVGRTFPGVDEVRVTQEEITEFARVIGENSFDIAPPTFAIRLTLSQSQAILSDPSVGLDWSRVVHGDQKFELHRPIVAGDVFRCASTIENYKVAAGNEIVTIRTDVLSGDELVVETWSTLVVRA</sequence>
<dbReference type="EMBL" id="CAFBPB010000035">
    <property type="protein sequence ID" value="CAB5000406.1"/>
    <property type="molecule type" value="Genomic_DNA"/>
</dbReference>
<reference evidence="2" key="1">
    <citation type="submission" date="2020-05" db="EMBL/GenBank/DDBJ databases">
        <authorList>
            <person name="Chiriac C."/>
            <person name="Salcher M."/>
            <person name="Ghai R."/>
            <person name="Kavagutti S V."/>
        </authorList>
    </citation>
    <scope>NUCLEOTIDE SEQUENCE</scope>
</reference>
<protein>
    <submittedName>
        <fullName evidence="2">Unannotated protein</fullName>
    </submittedName>
</protein>
<dbReference type="InterPro" id="IPR016709">
    <property type="entry name" value="HadA-like"/>
</dbReference>
<proteinExistence type="predicted"/>
<dbReference type="SUPFAM" id="SSF54637">
    <property type="entry name" value="Thioesterase/thiol ester dehydrase-isomerase"/>
    <property type="match status" value="1"/>
</dbReference>
<dbReference type="Pfam" id="PF13452">
    <property type="entry name" value="FAS1_DH_region"/>
    <property type="match status" value="1"/>
</dbReference>
<accession>A0A6J7JBD6</accession>